<evidence type="ECO:0000256" key="2">
    <source>
        <dbReference type="SAM" id="MobiDB-lite"/>
    </source>
</evidence>
<keyword evidence="1" id="KW-0809">Transit peptide</keyword>
<reference evidence="4" key="2">
    <citation type="submission" date="2015-07" db="EMBL/GenBank/DDBJ databases">
        <authorList>
            <person name="Noorani M."/>
        </authorList>
    </citation>
    <scope>NUCLEOTIDE SEQUENCE</scope>
    <source>
        <strain evidence="4">Yugu1</strain>
    </source>
</reference>
<dbReference type="GO" id="GO:0016554">
    <property type="term" value="P:cytidine to uridine editing"/>
    <property type="evidence" value="ECO:0007669"/>
    <property type="project" value="InterPro"/>
</dbReference>
<feature type="region of interest" description="Disordered" evidence="2">
    <location>
        <begin position="184"/>
        <end position="204"/>
    </location>
</feature>
<feature type="domain" description="MORF/ORRM1/DAG-like MORF" evidence="3">
    <location>
        <begin position="82"/>
        <end position="167"/>
    </location>
</feature>
<dbReference type="Pfam" id="PF21864">
    <property type="entry name" value="MORF_dom"/>
    <property type="match status" value="1"/>
</dbReference>
<dbReference type="AlphaFoldDB" id="A0A368PWI5"/>
<name>A0A368PWI5_SETIT</name>
<protein>
    <recommendedName>
        <fullName evidence="3">MORF/ORRM1/DAG-like MORF domain-containing protein</fullName>
    </recommendedName>
</protein>
<feature type="compositionally biased region" description="Basic and acidic residues" evidence="2">
    <location>
        <begin position="184"/>
        <end position="195"/>
    </location>
</feature>
<organism evidence="4">
    <name type="scientific">Setaria italica</name>
    <name type="common">Foxtail millet</name>
    <name type="synonym">Panicum italicum</name>
    <dbReference type="NCBI Taxonomy" id="4555"/>
    <lineage>
        <taxon>Eukaryota</taxon>
        <taxon>Viridiplantae</taxon>
        <taxon>Streptophyta</taxon>
        <taxon>Embryophyta</taxon>
        <taxon>Tracheophyta</taxon>
        <taxon>Spermatophyta</taxon>
        <taxon>Magnoliopsida</taxon>
        <taxon>Liliopsida</taxon>
        <taxon>Poales</taxon>
        <taxon>Poaceae</taxon>
        <taxon>PACMAD clade</taxon>
        <taxon>Panicoideae</taxon>
        <taxon>Panicodae</taxon>
        <taxon>Paniceae</taxon>
        <taxon>Cenchrinae</taxon>
        <taxon>Setaria</taxon>
    </lineage>
</organism>
<evidence type="ECO:0000256" key="1">
    <source>
        <dbReference type="ARBA" id="ARBA00022946"/>
    </source>
</evidence>
<dbReference type="EMBL" id="CM003529">
    <property type="protein sequence ID" value="RCV09340.1"/>
    <property type="molecule type" value="Genomic_DNA"/>
</dbReference>
<reference evidence="4" key="1">
    <citation type="journal article" date="2012" name="Nat. Biotechnol.">
        <title>Reference genome sequence of the model plant Setaria.</title>
        <authorList>
            <person name="Bennetzen J.L."/>
            <person name="Schmutz J."/>
            <person name="Wang H."/>
            <person name="Percifield R."/>
            <person name="Hawkins J."/>
            <person name="Pontaroli A.C."/>
            <person name="Estep M."/>
            <person name="Feng L."/>
            <person name="Vaughn J.N."/>
            <person name="Grimwood J."/>
            <person name="Jenkins J."/>
            <person name="Barry K."/>
            <person name="Lindquist E."/>
            <person name="Hellsten U."/>
            <person name="Deshpande S."/>
            <person name="Wang X."/>
            <person name="Wu X."/>
            <person name="Mitros T."/>
            <person name="Triplett J."/>
            <person name="Yang X."/>
            <person name="Ye C.Y."/>
            <person name="Mauro-Herrera M."/>
            <person name="Wang L."/>
            <person name="Li P."/>
            <person name="Sharma M."/>
            <person name="Sharma R."/>
            <person name="Ronald P.C."/>
            <person name="Panaud O."/>
            <person name="Kellogg E.A."/>
            <person name="Brutnell T.P."/>
            <person name="Doust A.N."/>
            <person name="Tuskan G.A."/>
            <person name="Rokhsar D."/>
            <person name="Devos K.M."/>
        </authorList>
    </citation>
    <scope>NUCLEOTIDE SEQUENCE [LARGE SCALE GENOMIC DNA]</scope>
    <source>
        <strain evidence="4">Yugu1</strain>
    </source>
</reference>
<dbReference type="PANTHER" id="PTHR31346">
    <property type="entry name" value="MULTIPLE ORGANELLAR RNA EDITING FACTOR 2, CHLOROPLASTIC-RELATED-RELATED"/>
    <property type="match status" value="1"/>
</dbReference>
<evidence type="ECO:0000259" key="3">
    <source>
        <dbReference type="Pfam" id="PF21864"/>
    </source>
</evidence>
<dbReference type="InterPro" id="IPR039206">
    <property type="entry name" value="MORF/ORRM1/DAG-like"/>
</dbReference>
<dbReference type="STRING" id="4555.A0A368PWI5"/>
<dbReference type="OrthoDB" id="625046at2759"/>
<gene>
    <name evidence="4" type="ORF">SETIT_2G019700v2</name>
</gene>
<accession>A0A368PWI5</accession>
<proteinExistence type="predicted"/>
<dbReference type="PANTHER" id="PTHR31346:SF5">
    <property type="entry name" value="MULTIPLE ORGANELLAR RNA EDITING FACTOR 1, MITOCHONDRIAL"/>
    <property type="match status" value="1"/>
</dbReference>
<evidence type="ECO:0000313" key="4">
    <source>
        <dbReference type="EMBL" id="RCV09340.1"/>
    </source>
</evidence>
<sequence length="314" mass="35530">MALALRLRRALAAAASTSSPLLCPAEPASGSRLLRPLAPFIPRPWMLPRLGFRSTAARRSGCEGLADDGEITLYPDGCGRDYKHWLITMRFPDPKPSREEMIETYLQTLAMVIGRRMYAFSTTTYTGFQAVMTQEMSEEFYGLPRVVLVLPDGYVYPDRKQYGGDKYDNGVITPFRPHYDWGKSSRPDWTRKHPEQPSSEMKLPEQPSCARELAEQPSSTCVILNNDDPMIKCVTEAFKNITDTIKQLAPPSALTIPPNLWNVMKEIPNFNRDDLAHYYAYLCENPALANAFLGLALTDQMVWVARYIKKHISD</sequence>
<dbReference type="InterPro" id="IPR054059">
    <property type="entry name" value="MORF/ORRM1/DAG-like_MORF"/>
</dbReference>